<geneLocation type="plasmid" evidence="2 3">
    <name>13</name>
</geneLocation>
<dbReference type="RefSeq" id="WP_129720530.1">
    <property type="nucleotide sequence ID" value="NZ_LR214986.1"/>
</dbReference>
<accession>A0A449AI38</accession>
<evidence type="ECO:0008006" key="4">
    <source>
        <dbReference type="Google" id="ProtNLM"/>
    </source>
</evidence>
<proteinExistence type="predicted"/>
<evidence type="ECO:0000313" key="2">
    <source>
        <dbReference type="EMBL" id="VEU64616.1"/>
    </source>
</evidence>
<protein>
    <recommendedName>
        <fullName evidence="4">PDxFFG protein</fullName>
    </recommendedName>
</protein>
<feature type="transmembrane region" description="Helical" evidence="1">
    <location>
        <begin position="12"/>
        <end position="34"/>
    </location>
</feature>
<dbReference type="NCBIfam" id="NF012210">
    <property type="entry name" value="PDxFFG"/>
    <property type="match status" value="1"/>
</dbReference>
<keyword evidence="2" id="KW-0614">Plasmid</keyword>
<dbReference type="EMBL" id="LR214986">
    <property type="protein sequence ID" value="VEU64616.1"/>
    <property type="molecule type" value="Genomic_DNA"/>
</dbReference>
<evidence type="ECO:0000313" key="3">
    <source>
        <dbReference type="Proteomes" id="UP000289506"/>
    </source>
</evidence>
<sequence length="1805" mass="205218">MKTKKLTLKTKTLLSLGIISALSISAIGGMFAYAKNSDEVNGSYSHLSPLDLKNDFSSIRDTNGNLKPQISILDPSKKNIIGKIDSSYTMFSFANDPSSKFYDFNEFFKKYFEIYNESFVLEVKYGSFSFFDEYVLAVHPKQFIEFTKWFIDNVAWGPDLVTLESFRIVPGVEQNGNAITLGSHSTVHKESSEIKFFPDAFFGSLPIYSSQAGAGNATDSLTYSLFEKQISKASVDDFLASIPTATAVKNAKSRGGGSVFLSLILPKRLIGTEFLVLKNKPFDANTDYEQLKKEKDRGKGTFVLPKGTTKAQFEKYLDENKLDKKLYKFNDFKLATVSNVIVNEEKNSINVEFKFKDNSIHSYEMLQGEVDPLWYSAYNAYKSILDQKIINFLDFYDVEAYKTIADGKENKIWVYSSNGQNRFFRSKIEALNSIPEFKNYEKASLTEKNKLCEYQIEELKVKNNFLLAKLKSVSSTNKKSKTLSFSFDANNMTQKNLDLFNEFKFALGYQGAINPITIQASPEDITLKDENGKQIKGLASRKYQVFVETYDGLVEKVLAKYPYLAVKRNGPHIVKKLNSKFVYEYSIEDGEYYGLNDTDRIGLPLIIGASIPNFDGITTDFLKYVGAHEYGHHYTLDQNQALNENANAVIVGGLSTRGGLNESSYYSVEGLRNYLYARTNLDFVRVNALGRETINGSFAKFIFRKKDGKLERETATDIWGTNSNNRNNIYEVLDNPRRRFLQDFKGLENAAKLRNVNLGDLFIANSFDEESGTLNPFISGISKVFTKKQENGKETYGFTEVQAKKILDFVRDGKKQVWNDKALAIDPENPNLFLLSPVTFKGSGDKRIVESINMLNNDGSPIISVPLNTPLSHSDLAYVDKQVKIIRDAFNSVISRSVAESGWNGPSTTLGGRPKLGISAAFNTRNGEIVHNNLLYRSDQVEIDPSENNIIQSKRKAFEYTAIQSNVSLFYQVYNIYLASLPTLTGNRQYSNYSISQTNNTIAFVSGGQTNGKKTPFKIESTYTIPWVKDAIIPNSSYSVNQRYLNSLRGAGLNIDAAFQTTFSDNFVLGFTKIASNSNSLTSFIFLDENNERINPRLFTNITQNLDMLRDHFKKIALNPGRLSVNQKSLYSSYANGIGQEVSLNGTSKTIMPTFTTLDKLFEFTSIDYSKAELVSVSTDEKGVQHPKFNWDINYVKTKFDFPKFRNEVAKEAGVDQKTKDLWNTSDQELANELMYRFRHSNHFAFAKDFNPANSLVQNQAILSEDFGMNLYSKSFKNGFVFDLSKVKDPTEKRLKFDAEKLQEIFTDYVKEEFDGEPQTVINKVINTLNTQDLYRLTGGLLWFDSHGQTDNGNLDILFPGFSAGEPSDDVLNYNLTRVEPLISDKFTDYIYNIAETLTRDYVQTTYVPNWNDFKGLPSFISGVSESRTGLDYIVDATSLDLWNDRVNKQADINSSVYSVVRARKYDKYLSESKETFFEFANKKHTYTDKIYEYSDIVKNGEKVETSDGKFIRKKVTDKTKIERYENLIKRFEKIQEDELNKRNDKTGKIREKVYGEYNTESRRIMSSTETRISSYFGKLLSKNNGYFKDRFQKEKIGMQLYDDNANQIIDDSIRLKDFKGNKINSRPKAFFVSQLLNYGVGTRTVSGIFRNKNKDAVALYGYIPLELSKKVKAIKFTDLETGEAKYLDVNIAKTNNVFYLERQGDINTKKTVEDFGFTSWVSDFGIMGKYRDTLLKPRHSYTVEFVDEKKMYIADITLGKLEYLTENGKTSSQASIKLTKGLKSNDTKKEKTIISVDYQFNISG</sequence>
<gene>
    <name evidence="2" type="ORF">NCTC10142_00371</name>
</gene>
<keyword evidence="1" id="KW-0812">Transmembrane</keyword>
<dbReference type="Proteomes" id="UP000289506">
    <property type="component" value="Plasmid 13"/>
</dbReference>
<keyword evidence="1" id="KW-1133">Transmembrane helix</keyword>
<organism evidence="2 3">
    <name type="scientific">Mycoplasmopsis cynos</name>
    <dbReference type="NCBI Taxonomy" id="171284"/>
    <lineage>
        <taxon>Bacteria</taxon>
        <taxon>Bacillati</taxon>
        <taxon>Mycoplasmatota</taxon>
        <taxon>Mycoplasmoidales</taxon>
        <taxon>Metamycoplasmataceae</taxon>
        <taxon>Mycoplasmopsis</taxon>
    </lineage>
</organism>
<keyword evidence="1" id="KW-0472">Membrane</keyword>
<reference evidence="2 3" key="1">
    <citation type="submission" date="2019-01" db="EMBL/GenBank/DDBJ databases">
        <authorList>
            <consortium name="Pathogen Informatics"/>
        </authorList>
    </citation>
    <scope>NUCLEOTIDE SEQUENCE [LARGE SCALE GENOMIC DNA]</scope>
    <source>
        <strain evidence="2 3">NCTC10142</strain>
        <plasmid evidence="3">13</plasmid>
    </source>
</reference>
<evidence type="ECO:0000256" key="1">
    <source>
        <dbReference type="SAM" id="Phobius"/>
    </source>
</evidence>
<name>A0A449AI38_9BACT</name>